<protein>
    <submittedName>
        <fullName evidence="1">Uncharacterized protein</fullName>
    </submittedName>
</protein>
<evidence type="ECO:0000313" key="1">
    <source>
        <dbReference type="EMBL" id="KIO75588.1"/>
    </source>
</evidence>
<accession>A0A0D0F1T3</accession>
<organism evidence="1 2">
    <name type="scientific">Pedobacter lusitanus</name>
    <dbReference type="NCBI Taxonomy" id="1503925"/>
    <lineage>
        <taxon>Bacteria</taxon>
        <taxon>Pseudomonadati</taxon>
        <taxon>Bacteroidota</taxon>
        <taxon>Sphingobacteriia</taxon>
        <taxon>Sphingobacteriales</taxon>
        <taxon>Sphingobacteriaceae</taxon>
        <taxon>Pedobacter</taxon>
    </lineage>
</organism>
<dbReference type="EMBL" id="JXRA01000093">
    <property type="protein sequence ID" value="KIO75588.1"/>
    <property type="molecule type" value="Genomic_DNA"/>
</dbReference>
<dbReference type="Proteomes" id="UP000032049">
    <property type="component" value="Unassembled WGS sequence"/>
</dbReference>
<evidence type="ECO:0000313" key="2">
    <source>
        <dbReference type="Proteomes" id="UP000032049"/>
    </source>
</evidence>
<reference evidence="1 2" key="1">
    <citation type="submission" date="2015-01" db="EMBL/GenBank/DDBJ databases">
        <title>Draft genome sequence of Pedobacter sp. NL19 isolated from sludge of an effluent treatment pond in an abandoned uranium mine.</title>
        <authorList>
            <person name="Santos T."/>
            <person name="Caetano T."/>
            <person name="Covas C."/>
            <person name="Cruz A."/>
            <person name="Mendo S."/>
        </authorList>
    </citation>
    <scope>NUCLEOTIDE SEQUENCE [LARGE SCALE GENOMIC DNA]</scope>
    <source>
        <strain evidence="1 2">NL19</strain>
    </source>
</reference>
<proteinExistence type="predicted"/>
<sequence>MDKFTLTLNDKTITVSQIRGQSNLFMVQFDMSFAGYIDTSVDVSVSGNTHLTREEETALRDEIKARG</sequence>
<comment type="caution">
    <text evidence="1">The sequence shown here is derived from an EMBL/GenBank/DDBJ whole genome shotgun (WGS) entry which is preliminary data.</text>
</comment>
<keyword evidence="2" id="KW-1185">Reference proteome</keyword>
<name>A0A0D0F1T3_9SPHI</name>
<dbReference type="AlphaFoldDB" id="A0A0D0F1T3"/>
<gene>
    <name evidence="1" type="ORF">TH53_19820</name>
</gene>